<dbReference type="PROSITE" id="PS00061">
    <property type="entry name" value="ADH_SHORT"/>
    <property type="match status" value="1"/>
</dbReference>
<protein>
    <submittedName>
        <fullName evidence="4">2-deoxy-D-gluconate 3-dehydrogenase</fullName>
    </submittedName>
</protein>
<dbReference type="HOGENOM" id="CLU_010194_1_1_9"/>
<keyword evidence="5" id="KW-1185">Reference proteome</keyword>
<dbReference type="PANTHER" id="PTHR42760:SF5">
    <property type="entry name" value="2-DEHYDRO-3-DEOXY-D-GLUCONATE 5-DEHYDROGENASE"/>
    <property type="match status" value="1"/>
</dbReference>
<proteinExistence type="inferred from homology"/>
<gene>
    <name evidence="4" type="ORF">PM3016_504</name>
</gene>
<dbReference type="Proteomes" id="UP000007523">
    <property type="component" value="Chromosome"/>
</dbReference>
<dbReference type="Gene3D" id="3.40.50.720">
    <property type="entry name" value="NAD(P)-binding Rossmann-like Domain"/>
    <property type="match status" value="1"/>
</dbReference>
<dbReference type="PRINTS" id="PR00081">
    <property type="entry name" value="GDHRDH"/>
</dbReference>
<name>H6NSQ0_9BACL</name>
<dbReference type="STRING" id="1116391.PM3016_504"/>
<evidence type="ECO:0000256" key="1">
    <source>
        <dbReference type="ARBA" id="ARBA00006484"/>
    </source>
</evidence>
<dbReference type="GO" id="GO:0008678">
    <property type="term" value="F:2-deoxy-D-gluconate 3-dehydrogenase activity"/>
    <property type="evidence" value="ECO:0007669"/>
    <property type="project" value="InterPro"/>
</dbReference>
<evidence type="ECO:0000256" key="3">
    <source>
        <dbReference type="RuleBase" id="RU000363"/>
    </source>
</evidence>
<evidence type="ECO:0000313" key="5">
    <source>
        <dbReference type="Proteomes" id="UP000007523"/>
    </source>
</evidence>
<dbReference type="PANTHER" id="PTHR42760">
    <property type="entry name" value="SHORT-CHAIN DEHYDROGENASES/REDUCTASES FAMILY MEMBER"/>
    <property type="match status" value="1"/>
</dbReference>
<dbReference type="GO" id="GO:0051287">
    <property type="term" value="F:NAD binding"/>
    <property type="evidence" value="ECO:0007669"/>
    <property type="project" value="InterPro"/>
</dbReference>
<organism evidence="4 5">
    <name type="scientific">Paenibacillus mucilaginosus 3016</name>
    <dbReference type="NCBI Taxonomy" id="1116391"/>
    <lineage>
        <taxon>Bacteria</taxon>
        <taxon>Bacillati</taxon>
        <taxon>Bacillota</taxon>
        <taxon>Bacilli</taxon>
        <taxon>Bacillales</taxon>
        <taxon>Paenibacillaceae</taxon>
        <taxon>Paenibacillus</taxon>
    </lineage>
</organism>
<dbReference type="Pfam" id="PF00106">
    <property type="entry name" value="adh_short"/>
    <property type="match status" value="1"/>
</dbReference>
<dbReference type="FunFam" id="3.40.50.720:FF:000084">
    <property type="entry name" value="Short-chain dehydrogenase reductase"/>
    <property type="match status" value="1"/>
</dbReference>
<dbReference type="KEGG" id="pmq:PM3016_504"/>
<reference evidence="4 5" key="1">
    <citation type="journal article" date="2012" name="J. Bacteriol.">
        <title>Complete Genome Sequence of Paenibacillus mucilaginosus 3016, a Bacterium Functional as Microbial Fertilizer.</title>
        <authorList>
            <person name="Ma M."/>
            <person name="Wang Z."/>
            <person name="Li L."/>
            <person name="Jiang X."/>
            <person name="Guan D."/>
            <person name="Cao F."/>
            <person name="Chen H."/>
            <person name="Wang X."/>
            <person name="Shen D."/>
            <person name="Du B."/>
            <person name="Li J."/>
        </authorList>
    </citation>
    <scope>NUCLEOTIDE SEQUENCE [LARGE SCALE GENOMIC DNA]</scope>
    <source>
        <strain evidence="4 5">3016</strain>
    </source>
</reference>
<sequence length="282" mass="30156">MAECRRMSYNDREKSSQTCANRLKTFKWGVEMNLFDLTGKVALVTGGAVGLGGGISLGLAKAGADIVIVTSNDRSREVQQEIEAMGRKVHTIVANLMDEQALKGVVEEALSVFGKIDILVNNSGIIRRTPAAEHGAQDWHDVLNLNLNSAFFLCQLVGREMIKQGSGKIINIASLLSFQGGINVPGYTASKHAIAGVTKALANEWASKGVQVNAIAPGYMSTDNTAALRADEERSSQILVRIPAARWGTTEDLQGPVIFLASAASDYMNGHVLAVDGGWMAR</sequence>
<dbReference type="SUPFAM" id="SSF51735">
    <property type="entry name" value="NAD(P)-binding Rossmann-fold domains"/>
    <property type="match status" value="1"/>
</dbReference>
<keyword evidence="2" id="KW-0560">Oxidoreductase</keyword>
<evidence type="ECO:0000313" key="4">
    <source>
        <dbReference type="EMBL" id="AFC27471.1"/>
    </source>
</evidence>
<dbReference type="InterPro" id="IPR020904">
    <property type="entry name" value="Sc_DH/Rdtase_CS"/>
</dbReference>
<dbReference type="CDD" id="cd05347">
    <property type="entry name" value="Ga5DH-like_SDR_c"/>
    <property type="match status" value="1"/>
</dbReference>
<dbReference type="PRINTS" id="PR00080">
    <property type="entry name" value="SDRFAMILY"/>
</dbReference>
<dbReference type="NCBIfam" id="TIGR01832">
    <property type="entry name" value="kduD"/>
    <property type="match status" value="1"/>
</dbReference>
<comment type="similarity">
    <text evidence="1 3">Belongs to the short-chain dehydrogenases/reductases (SDR) family.</text>
</comment>
<accession>H6NSQ0</accession>
<dbReference type="InterPro" id="IPR011286">
    <property type="entry name" value="2-deoxy-D-gluc_3_DH"/>
</dbReference>
<dbReference type="GO" id="GO:0008206">
    <property type="term" value="P:bile acid metabolic process"/>
    <property type="evidence" value="ECO:0007669"/>
    <property type="project" value="UniProtKB-ARBA"/>
</dbReference>
<dbReference type="InterPro" id="IPR002347">
    <property type="entry name" value="SDR_fam"/>
</dbReference>
<evidence type="ECO:0000256" key="2">
    <source>
        <dbReference type="ARBA" id="ARBA00023002"/>
    </source>
</evidence>
<dbReference type="AlphaFoldDB" id="H6NSQ0"/>
<dbReference type="InterPro" id="IPR036291">
    <property type="entry name" value="NAD(P)-bd_dom_sf"/>
</dbReference>
<dbReference type="EMBL" id="CP003235">
    <property type="protein sequence ID" value="AFC27471.1"/>
    <property type="molecule type" value="Genomic_DNA"/>
</dbReference>
<dbReference type="NCBIfam" id="NF005390">
    <property type="entry name" value="PRK06935.1"/>
    <property type="match status" value="1"/>
</dbReference>